<feature type="transmembrane region" description="Helical" evidence="1">
    <location>
        <begin position="139"/>
        <end position="158"/>
    </location>
</feature>
<dbReference type="Proteomes" id="UP001500880">
    <property type="component" value="Unassembled WGS sequence"/>
</dbReference>
<evidence type="ECO:0000259" key="2">
    <source>
        <dbReference type="Pfam" id="PF04892"/>
    </source>
</evidence>
<dbReference type="PANTHER" id="PTHR28008">
    <property type="entry name" value="DOMAIN PROTEIN, PUTATIVE (AFU_ORTHOLOGUE AFUA_3G10980)-RELATED"/>
    <property type="match status" value="1"/>
</dbReference>
<dbReference type="InterPro" id="IPR006976">
    <property type="entry name" value="VanZ-like"/>
</dbReference>
<accession>A0ABP3KTI5</accession>
<comment type="caution">
    <text evidence="3">The sequence shown here is derived from an EMBL/GenBank/DDBJ whole genome shotgun (WGS) entry which is preliminary data.</text>
</comment>
<feature type="transmembrane region" description="Helical" evidence="1">
    <location>
        <begin position="101"/>
        <end position="119"/>
    </location>
</feature>
<organism evidence="3 4">
    <name type="scientific">Salinibacillus aidingensis</name>
    <dbReference type="NCBI Taxonomy" id="237684"/>
    <lineage>
        <taxon>Bacteria</taxon>
        <taxon>Bacillati</taxon>
        <taxon>Bacillota</taxon>
        <taxon>Bacilli</taxon>
        <taxon>Bacillales</taxon>
        <taxon>Bacillaceae</taxon>
        <taxon>Salinibacillus</taxon>
    </lineage>
</organism>
<feature type="domain" description="VanZ-like" evidence="2">
    <location>
        <begin position="7"/>
        <end position="154"/>
    </location>
</feature>
<evidence type="ECO:0000313" key="4">
    <source>
        <dbReference type="Proteomes" id="UP001500880"/>
    </source>
</evidence>
<dbReference type="NCBIfam" id="NF037970">
    <property type="entry name" value="vanZ_1"/>
    <property type="match status" value="1"/>
</dbReference>
<evidence type="ECO:0000256" key="1">
    <source>
        <dbReference type="SAM" id="Phobius"/>
    </source>
</evidence>
<keyword evidence="1" id="KW-0472">Membrane</keyword>
<keyword evidence="1" id="KW-0812">Transmembrane</keyword>
<dbReference type="EMBL" id="BAAADO010000002">
    <property type="protein sequence ID" value="GAA0484925.1"/>
    <property type="molecule type" value="Genomic_DNA"/>
</dbReference>
<dbReference type="InterPro" id="IPR016747">
    <property type="entry name" value="Phosphotransbutyrylase"/>
</dbReference>
<keyword evidence="1" id="KW-1133">Transmembrane helix</keyword>
<dbReference type="PANTHER" id="PTHR28008:SF1">
    <property type="entry name" value="DOMAIN PROTEIN, PUTATIVE (AFU_ORTHOLOGUE AFUA_3G10980)-RELATED"/>
    <property type="match status" value="1"/>
</dbReference>
<reference evidence="4" key="1">
    <citation type="journal article" date="2019" name="Int. J. Syst. Evol. Microbiol.">
        <title>The Global Catalogue of Microorganisms (GCM) 10K type strain sequencing project: providing services to taxonomists for standard genome sequencing and annotation.</title>
        <authorList>
            <consortium name="The Broad Institute Genomics Platform"/>
            <consortium name="The Broad Institute Genome Sequencing Center for Infectious Disease"/>
            <person name="Wu L."/>
            <person name="Ma J."/>
        </authorList>
    </citation>
    <scope>NUCLEOTIDE SEQUENCE [LARGE SCALE GENOMIC DNA]</scope>
    <source>
        <strain evidence="4">JCM 12389</strain>
    </source>
</reference>
<sequence length="167" mass="19591">MRKWWYWLFPVGWMGIIFFSSSQPYEQQNLKPFFSEYMDFSFLIPIVDRISFVYHHSEVSVQALGINGFVEFFIRKGAHFGVFFILVFLFILAFQKSTALPAKWMVSWSFLLTVLYAVFDEFHQGITPNRTPYIGDVIIDTIGAVAGVFIYGMFSVYLRKRKGKKMK</sequence>
<protein>
    <submittedName>
        <fullName evidence="3">VanZ family protein</fullName>
    </submittedName>
</protein>
<gene>
    <name evidence="3" type="ORF">GCM10008986_07710</name>
</gene>
<dbReference type="Pfam" id="PF04892">
    <property type="entry name" value="VanZ"/>
    <property type="match status" value="1"/>
</dbReference>
<keyword evidence="4" id="KW-1185">Reference proteome</keyword>
<proteinExistence type="predicted"/>
<feature type="transmembrane region" description="Helical" evidence="1">
    <location>
        <begin position="77"/>
        <end position="94"/>
    </location>
</feature>
<name>A0ABP3KTI5_9BACI</name>
<dbReference type="PIRSF" id="PIRSF019083">
    <property type="entry name" value="UCP019083_VanZ"/>
    <property type="match status" value="1"/>
</dbReference>
<dbReference type="RefSeq" id="WP_343837826.1">
    <property type="nucleotide sequence ID" value="NZ_BAAADO010000002.1"/>
</dbReference>
<evidence type="ECO:0000313" key="3">
    <source>
        <dbReference type="EMBL" id="GAA0484925.1"/>
    </source>
</evidence>